<keyword evidence="6" id="KW-0804">Transcription</keyword>
<reference evidence="11" key="1">
    <citation type="submission" date="2018-01" db="EMBL/GenBank/DDBJ databases">
        <authorList>
            <person name="Mao J.F."/>
        </authorList>
    </citation>
    <scope>NUCLEOTIDE SEQUENCE</scope>
    <source>
        <strain evidence="11">Huo1</strain>
        <tissue evidence="11">Leaf</tissue>
    </source>
</reference>
<evidence type="ECO:0000256" key="9">
    <source>
        <dbReference type="SAM" id="MobiDB-lite"/>
    </source>
</evidence>
<protein>
    <recommendedName>
        <fullName evidence="10">Homeobox domain-containing protein</fullName>
    </recommendedName>
</protein>
<dbReference type="OrthoDB" id="10056939at2759"/>
<accession>A0A8X8YJ85</accession>
<sequence>MAEGFEAYHVPQQSRRDKLRVGCVDTLIPLYDPSLIFNTHQTFNNNHHHQQHIYADPAAIQDISVVFDHPAQSLSLSLSSHLPLQLNPPLSAPLGPFTGYASVLKTSRFLKPAQQLLEELCDVGRGFYADKIDSDQPPPVDTFTGPHDSLNSADQNRNKSTLLSMLDELYKRYKQYYQQMQAAVAAFESVAGLSGAAPFANLALKAMSKHFTALKNAITDQLHFTSKSHGKINVDRDETQHVENSSRGSYSQKPFHAGFVDQPIWRPQRGLPERAVTVLRAWLFEHFLHPYPTDTDKLMLAKQTGLSRNQVSNWFINARVRLWKPMVEEIHMLETRQSQKGSQRDEVSEHLLTSCSIEGENASTSIQRSGDFPLKRSREDPTEAPGGQQMKMAYDNILQNPQHHMGVGLNGGGGVSLTLGLHQNSVGLGDAYPLNAARRFGLDSHGEGYVVSGFAAQNRQFGRDIIDGQIMHDFVG</sequence>
<keyword evidence="3" id="KW-0805">Transcription regulation</keyword>
<feature type="region of interest" description="Disordered" evidence="9">
    <location>
        <begin position="134"/>
        <end position="155"/>
    </location>
</feature>
<keyword evidence="5 8" id="KW-0371">Homeobox</keyword>
<dbReference type="Proteomes" id="UP000298416">
    <property type="component" value="Unassembled WGS sequence"/>
</dbReference>
<feature type="DNA-binding region" description="Homeobox" evidence="8">
    <location>
        <begin position="264"/>
        <end position="326"/>
    </location>
</feature>
<keyword evidence="7 8" id="KW-0539">Nucleus</keyword>
<dbReference type="SMART" id="SM00574">
    <property type="entry name" value="POX"/>
    <property type="match status" value="1"/>
</dbReference>
<dbReference type="InterPro" id="IPR001356">
    <property type="entry name" value="HD"/>
</dbReference>
<dbReference type="SUPFAM" id="SSF46689">
    <property type="entry name" value="Homeodomain-like"/>
    <property type="match status" value="1"/>
</dbReference>
<dbReference type="Pfam" id="PF07526">
    <property type="entry name" value="POX"/>
    <property type="match status" value="1"/>
</dbReference>
<keyword evidence="4 8" id="KW-0238">DNA-binding</keyword>
<evidence type="ECO:0000256" key="5">
    <source>
        <dbReference type="ARBA" id="ARBA00023155"/>
    </source>
</evidence>
<organism evidence="11">
    <name type="scientific">Salvia splendens</name>
    <name type="common">Scarlet sage</name>
    <dbReference type="NCBI Taxonomy" id="180675"/>
    <lineage>
        <taxon>Eukaryota</taxon>
        <taxon>Viridiplantae</taxon>
        <taxon>Streptophyta</taxon>
        <taxon>Embryophyta</taxon>
        <taxon>Tracheophyta</taxon>
        <taxon>Spermatophyta</taxon>
        <taxon>Magnoliopsida</taxon>
        <taxon>eudicotyledons</taxon>
        <taxon>Gunneridae</taxon>
        <taxon>Pentapetalae</taxon>
        <taxon>asterids</taxon>
        <taxon>lamiids</taxon>
        <taxon>Lamiales</taxon>
        <taxon>Lamiaceae</taxon>
        <taxon>Nepetoideae</taxon>
        <taxon>Mentheae</taxon>
        <taxon>Salviinae</taxon>
        <taxon>Salvia</taxon>
        <taxon>Salvia subgen. Calosphace</taxon>
        <taxon>core Calosphace</taxon>
    </lineage>
</organism>
<dbReference type="Gene3D" id="1.10.10.60">
    <property type="entry name" value="Homeodomain-like"/>
    <property type="match status" value="1"/>
</dbReference>
<evidence type="ECO:0000256" key="8">
    <source>
        <dbReference type="PROSITE-ProRule" id="PRU00108"/>
    </source>
</evidence>
<evidence type="ECO:0000256" key="6">
    <source>
        <dbReference type="ARBA" id="ARBA00023163"/>
    </source>
</evidence>
<evidence type="ECO:0000313" key="12">
    <source>
        <dbReference type="Proteomes" id="UP000298416"/>
    </source>
</evidence>
<dbReference type="GO" id="GO:0005634">
    <property type="term" value="C:nucleus"/>
    <property type="evidence" value="ECO:0007669"/>
    <property type="project" value="UniProtKB-SubCell"/>
</dbReference>
<dbReference type="FunFam" id="1.10.10.60:FF:000117">
    <property type="entry name" value="BEL1-like homeodomain protein 9"/>
    <property type="match status" value="1"/>
</dbReference>
<dbReference type="EMBL" id="PNBA02000002">
    <property type="protein sequence ID" value="KAG6433823.1"/>
    <property type="molecule type" value="Genomic_DNA"/>
</dbReference>
<dbReference type="PROSITE" id="PS50071">
    <property type="entry name" value="HOMEOBOX_2"/>
    <property type="match status" value="1"/>
</dbReference>
<gene>
    <name evidence="11" type="ORF">SASPL_105441</name>
</gene>
<keyword evidence="12" id="KW-1185">Reference proteome</keyword>
<dbReference type="GO" id="GO:0006355">
    <property type="term" value="P:regulation of DNA-templated transcription"/>
    <property type="evidence" value="ECO:0007669"/>
    <property type="project" value="InterPro"/>
</dbReference>
<dbReference type="CDD" id="cd00086">
    <property type="entry name" value="homeodomain"/>
    <property type="match status" value="1"/>
</dbReference>
<evidence type="ECO:0000256" key="1">
    <source>
        <dbReference type="ARBA" id="ARBA00004123"/>
    </source>
</evidence>
<dbReference type="InterPro" id="IPR006563">
    <property type="entry name" value="POX_dom"/>
</dbReference>
<feature type="domain" description="Homeobox" evidence="10">
    <location>
        <begin position="262"/>
        <end position="325"/>
    </location>
</feature>
<evidence type="ECO:0000313" key="11">
    <source>
        <dbReference type="EMBL" id="KAG6433823.1"/>
    </source>
</evidence>
<dbReference type="AlphaFoldDB" id="A0A8X8YJ85"/>
<feature type="region of interest" description="Disordered" evidence="9">
    <location>
        <begin position="358"/>
        <end position="388"/>
    </location>
</feature>
<evidence type="ECO:0000256" key="4">
    <source>
        <dbReference type="ARBA" id="ARBA00023125"/>
    </source>
</evidence>
<proteinExistence type="inferred from homology"/>
<dbReference type="InterPro" id="IPR050224">
    <property type="entry name" value="TALE_homeobox"/>
</dbReference>
<dbReference type="Pfam" id="PF05920">
    <property type="entry name" value="Homeobox_KN"/>
    <property type="match status" value="1"/>
</dbReference>
<comment type="similarity">
    <text evidence="2">Belongs to the TALE/BELL homeobox family.</text>
</comment>
<dbReference type="PANTHER" id="PTHR11850">
    <property type="entry name" value="HOMEOBOX PROTEIN TRANSCRIPTION FACTORS"/>
    <property type="match status" value="1"/>
</dbReference>
<dbReference type="GO" id="GO:0003677">
    <property type="term" value="F:DNA binding"/>
    <property type="evidence" value="ECO:0007669"/>
    <property type="project" value="UniProtKB-UniRule"/>
</dbReference>
<feature type="compositionally biased region" description="Polar residues" evidence="9">
    <location>
        <begin position="358"/>
        <end position="368"/>
    </location>
</feature>
<comment type="caution">
    <text evidence="11">The sequence shown here is derived from an EMBL/GenBank/DDBJ whole genome shotgun (WGS) entry which is preliminary data.</text>
</comment>
<evidence type="ECO:0000256" key="3">
    <source>
        <dbReference type="ARBA" id="ARBA00023015"/>
    </source>
</evidence>
<evidence type="ECO:0000256" key="7">
    <source>
        <dbReference type="ARBA" id="ARBA00023242"/>
    </source>
</evidence>
<dbReference type="SMART" id="SM00389">
    <property type="entry name" value="HOX"/>
    <property type="match status" value="1"/>
</dbReference>
<comment type="subcellular location">
    <subcellularLocation>
        <location evidence="1 8">Nucleus</location>
    </subcellularLocation>
</comment>
<reference evidence="11" key="2">
    <citation type="submission" date="2020-08" db="EMBL/GenBank/DDBJ databases">
        <title>Plant Genome Project.</title>
        <authorList>
            <person name="Zhang R.-G."/>
        </authorList>
    </citation>
    <scope>NUCLEOTIDE SEQUENCE</scope>
    <source>
        <strain evidence="11">Huo1</strain>
        <tissue evidence="11">Leaf</tissue>
    </source>
</reference>
<name>A0A8X8YJ85_SALSN</name>
<dbReference type="InterPro" id="IPR008422">
    <property type="entry name" value="KN_HD"/>
</dbReference>
<evidence type="ECO:0000259" key="10">
    <source>
        <dbReference type="PROSITE" id="PS50071"/>
    </source>
</evidence>
<dbReference type="InterPro" id="IPR009057">
    <property type="entry name" value="Homeodomain-like_sf"/>
</dbReference>
<evidence type="ECO:0000256" key="2">
    <source>
        <dbReference type="ARBA" id="ARBA00006454"/>
    </source>
</evidence>